<dbReference type="InterPro" id="IPR000380">
    <property type="entry name" value="Topo_IA"/>
</dbReference>
<keyword evidence="2" id="KW-0238">DNA-binding</keyword>
<dbReference type="InterPro" id="IPR013826">
    <property type="entry name" value="Topo_IA_cen_sub3"/>
</dbReference>
<dbReference type="PANTHER" id="PTHR42785:SF1">
    <property type="entry name" value="DNA TOPOISOMERASE"/>
    <property type="match status" value="1"/>
</dbReference>
<proteinExistence type="predicted"/>
<name>A0A2S5DM71_9BURK</name>
<dbReference type="CDD" id="cd01028">
    <property type="entry name" value="TOPRIM_TopoIA"/>
    <property type="match status" value="1"/>
</dbReference>
<dbReference type="Pfam" id="PF01131">
    <property type="entry name" value="Topoisom_bac"/>
    <property type="match status" value="1"/>
</dbReference>
<dbReference type="SUPFAM" id="SSF56712">
    <property type="entry name" value="Prokaryotic type I DNA topoisomerase"/>
    <property type="match status" value="1"/>
</dbReference>
<gene>
    <name evidence="5" type="ORF">C3743_40160</name>
</gene>
<dbReference type="AlphaFoldDB" id="A0A2S5DM71"/>
<evidence type="ECO:0000256" key="2">
    <source>
        <dbReference type="ARBA" id="ARBA00023125"/>
    </source>
</evidence>
<dbReference type="Proteomes" id="UP000238655">
    <property type="component" value="Unassembled WGS sequence"/>
</dbReference>
<dbReference type="Pfam" id="PF01751">
    <property type="entry name" value="Toprim"/>
    <property type="match status" value="1"/>
</dbReference>
<dbReference type="SMART" id="SM00437">
    <property type="entry name" value="TOP1Ac"/>
    <property type="match status" value="1"/>
</dbReference>
<evidence type="ECO:0000259" key="4">
    <source>
        <dbReference type="PROSITE" id="PS52039"/>
    </source>
</evidence>
<keyword evidence="3 5" id="KW-0413">Isomerase</keyword>
<dbReference type="GO" id="GO:0003917">
    <property type="term" value="F:DNA topoisomerase type I (single strand cut, ATP-independent) activity"/>
    <property type="evidence" value="ECO:0007669"/>
    <property type="project" value="InterPro"/>
</dbReference>
<evidence type="ECO:0000256" key="1">
    <source>
        <dbReference type="ARBA" id="ARBA00023029"/>
    </source>
</evidence>
<dbReference type="GO" id="GO:0006265">
    <property type="term" value="P:DNA topological change"/>
    <property type="evidence" value="ECO:0007669"/>
    <property type="project" value="InterPro"/>
</dbReference>
<protein>
    <submittedName>
        <fullName evidence="5">Type IA DNA topoisomerase</fullName>
    </submittedName>
</protein>
<evidence type="ECO:0000313" key="6">
    <source>
        <dbReference type="Proteomes" id="UP000238655"/>
    </source>
</evidence>
<comment type="caution">
    <text evidence="5">The sequence shown here is derived from an EMBL/GenBank/DDBJ whole genome shotgun (WGS) entry which is preliminary data.</text>
</comment>
<dbReference type="Gene3D" id="2.60.510.20">
    <property type="match status" value="1"/>
</dbReference>
<dbReference type="InterPro" id="IPR003602">
    <property type="entry name" value="Topo_IA_DNA-bd_dom"/>
</dbReference>
<dbReference type="InterPro" id="IPR006171">
    <property type="entry name" value="TOPRIM_dom"/>
</dbReference>
<dbReference type="PANTHER" id="PTHR42785">
    <property type="entry name" value="DNA TOPOISOMERASE, TYPE IA, CORE"/>
    <property type="match status" value="1"/>
</dbReference>
<dbReference type="InterPro" id="IPR013824">
    <property type="entry name" value="Topo_IA_cen_sub1"/>
</dbReference>
<dbReference type="Gene3D" id="1.10.460.10">
    <property type="entry name" value="Topoisomerase I, domain 2"/>
    <property type="match status" value="2"/>
</dbReference>
<dbReference type="InterPro" id="IPR013497">
    <property type="entry name" value="Topo_IA_cen"/>
</dbReference>
<dbReference type="PROSITE" id="PS52039">
    <property type="entry name" value="TOPO_IA_2"/>
    <property type="match status" value="1"/>
</dbReference>
<dbReference type="EMBL" id="PQVP01000006">
    <property type="protein sequence ID" value="POZ80195.1"/>
    <property type="molecule type" value="Genomic_DNA"/>
</dbReference>
<evidence type="ECO:0000313" key="5">
    <source>
        <dbReference type="EMBL" id="POZ80195.1"/>
    </source>
</evidence>
<dbReference type="GO" id="GO:0003677">
    <property type="term" value="F:DNA binding"/>
    <property type="evidence" value="ECO:0007669"/>
    <property type="project" value="UniProtKB-KW"/>
</dbReference>
<dbReference type="RefSeq" id="WP_105750018.1">
    <property type="nucleotide sequence ID" value="NZ_PQVP01000006.1"/>
</dbReference>
<dbReference type="Gene3D" id="3.40.50.140">
    <property type="match status" value="1"/>
</dbReference>
<feature type="domain" description="Topo IA-type catalytic" evidence="4">
    <location>
        <begin position="138"/>
        <end position="506"/>
    </location>
</feature>
<organism evidence="5 6">
    <name type="scientific">Burkholderia contaminans</name>
    <dbReference type="NCBI Taxonomy" id="488447"/>
    <lineage>
        <taxon>Bacteria</taxon>
        <taxon>Pseudomonadati</taxon>
        <taxon>Pseudomonadota</taxon>
        <taxon>Betaproteobacteria</taxon>
        <taxon>Burkholderiales</taxon>
        <taxon>Burkholderiaceae</taxon>
        <taxon>Burkholderia</taxon>
        <taxon>Burkholderia cepacia complex</taxon>
    </lineage>
</organism>
<reference evidence="5 6" key="1">
    <citation type="submission" date="2018-01" db="EMBL/GenBank/DDBJ databases">
        <title>Successful Treatment of Persistent Burkholderia cepacia Bacteremia with Ceftazidime-Avibactam.</title>
        <authorList>
            <person name="Tamma P."/>
            <person name="Fan Y."/>
            <person name="Bergman Y."/>
            <person name="Sick-Samuels A."/>
            <person name="Hsu A."/>
            <person name="Timp W."/>
            <person name="Simner P."/>
        </authorList>
    </citation>
    <scope>NUCLEOTIDE SEQUENCE [LARGE SCALE GENOMIC DNA]</scope>
    <source>
        <strain evidence="5 6">170816</strain>
    </source>
</reference>
<dbReference type="Gene3D" id="1.10.290.10">
    <property type="entry name" value="Topoisomerase I, domain 4"/>
    <property type="match status" value="1"/>
</dbReference>
<dbReference type="InterPro" id="IPR023405">
    <property type="entry name" value="Topo_IA_core_domain"/>
</dbReference>
<accession>A0A2S5DM71</accession>
<sequence>MISRDLVIIEAPGKIRTLSRIFQAVGLHADVFATLGHFLEYPKSLSVSAIQRQGELLVEAQRIPHRAEVFGALKRTLGSCKGRLLIATDDDQEGHSIAWDVATLAESMGLRLPTFRFLISGLDADSVIRGLNRLVPIDEKYKVPGTARRMTDRLIGEFYSDIPKGLPVGRVQSALLGLCDTGNVIIGEVAVQIPAADGGASFTGVVPVMTGRTPAEVLEAMDLQSIGKVSVGQRVQEPLGRPMDFSDALLSLNSALGIKIDAAAALLQEMYEKGEISYPRTPNRGFTGAGADVVAQLARVKGIIAFKKDVLPRVPDTQFAGHEAIRILQPDVAARIEVAKPVRLQPSIRDAALALIARSTLEAGVSVIRETADVESLPGWAQGISWKRDVRRVAMPWRVSDVPAERTFDLETALVKAMVANGVGRPATWAGHAAKFLDRGYVDGELRLTDKGKRVLEQAPAALRDVVTSREIEGLLESGVDDVADLVREALTAVENGDANAVERLVSSLQERGEEEAYENRPRPRF</sequence>
<keyword evidence="1" id="KW-0799">Topoisomerase</keyword>
<evidence type="ECO:0000256" key="3">
    <source>
        <dbReference type="ARBA" id="ARBA00023235"/>
    </source>
</evidence>
<dbReference type="PRINTS" id="PR00417">
    <property type="entry name" value="PRTPISMRASEI"/>
</dbReference>